<dbReference type="InterPro" id="IPR036424">
    <property type="entry name" value="UPP_synth-like_sf"/>
</dbReference>
<keyword evidence="2" id="KW-0479">Metal-binding</keyword>
<dbReference type="KEGG" id="tai:Taci_0935"/>
<keyword evidence="1 2" id="KW-0808">Transferase</keyword>
<dbReference type="GO" id="GO:0008834">
    <property type="term" value="F:ditrans,polycis-undecaprenyl-diphosphate synthase [(2E,6E)-farnesyl-diphosphate specific] activity"/>
    <property type="evidence" value="ECO:0007669"/>
    <property type="project" value="TreeGrafter"/>
</dbReference>
<accession>D1BA64</accession>
<dbReference type="InterPro" id="IPR001441">
    <property type="entry name" value="UPP_synth-like"/>
</dbReference>
<dbReference type="SUPFAM" id="SSF64005">
    <property type="entry name" value="Undecaprenyl diphosphate synthase"/>
    <property type="match status" value="1"/>
</dbReference>
<dbReference type="GO" id="GO:0016094">
    <property type="term" value="P:polyprenol biosynthetic process"/>
    <property type="evidence" value="ECO:0007669"/>
    <property type="project" value="TreeGrafter"/>
</dbReference>
<feature type="active site" description="Proton acceptor" evidence="2">
    <location>
        <position position="70"/>
    </location>
</feature>
<dbReference type="CDD" id="cd00475">
    <property type="entry name" value="Cis_IPPS"/>
    <property type="match status" value="1"/>
</dbReference>
<dbReference type="Proteomes" id="UP000002030">
    <property type="component" value="Chromosome"/>
</dbReference>
<dbReference type="Pfam" id="PF01255">
    <property type="entry name" value="Prenyltransf"/>
    <property type="match status" value="1"/>
</dbReference>
<feature type="binding site" evidence="2">
    <location>
        <position position="35"/>
    </location>
    <ligand>
        <name>substrate</name>
    </ligand>
</feature>
<protein>
    <recommendedName>
        <fullName evidence="2">Isoprenyl transferase</fullName>
        <ecNumber evidence="2">2.5.1.-</ecNumber>
    </recommendedName>
</protein>
<gene>
    <name evidence="3" type="ordered locus">Taci_0935</name>
</gene>
<feature type="binding site" evidence="2">
    <location>
        <position position="73"/>
    </location>
    <ligand>
        <name>substrate</name>
    </ligand>
</feature>
<keyword evidence="2" id="KW-0460">Magnesium</keyword>
<feature type="binding site" evidence="2">
    <location>
        <begin position="23"/>
        <end position="26"/>
    </location>
    <ligand>
        <name>substrate</name>
    </ligand>
</feature>
<dbReference type="OrthoDB" id="4191603at2"/>
<dbReference type="EnsemblBacteria" id="ACZ19167">
    <property type="protein sequence ID" value="ACZ19167"/>
    <property type="gene ID" value="Taci_0935"/>
</dbReference>
<dbReference type="NCBIfam" id="TIGR00055">
    <property type="entry name" value="uppS"/>
    <property type="match status" value="1"/>
</dbReference>
<dbReference type="HAMAP" id="MF_01139">
    <property type="entry name" value="ISPT"/>
    <property type="match status" value="1"/>
</dbReference>
<dbReference type="AlphaFoldDB" id="D1BA64"/>
<comment type="similarity">
    <text evidence="2">Belongs to the UPP synthase family.</text>
</comment>
<dbReference type="HOGENOM" id="CLU_038505_1_1_0"/>
<reference evidence="3 4" key="1">
    <citation type="journal article" date="2009" name="Stand. Genomic Sci.">
        <title>Complete genome sequence of Thermanaerovibrio acidaminovorans type strain (Su883).</title>
        <authorList>
            <person name="Chovatia M."/>
            <person name="Sikorski J."/>
            <person name="Schroder M."/>
            <person name="Lapidus A."/>
            <person name="Nolan M."/>
            <person name="Tice H."/>
            <person name="Glavina Del Rio T."/>
            <person name="Copeland A."/>
            <person name="Cheng J.F."/>
            <person name="Lucas S."/>
            <person name="Chen F."/>
            <person name="Bruce D."/>
            <person name="Goodwin L."/>
            <person name="Pitluck S."/>
            <person name="Ivanova N."/>
            <person name="Mavromatis K."/>
            <person name="Ovchinnikova G."/>
            <person name="Pati A."/>
            <person name="Chen A."/>
            <person name="Palaniappan K."/>
            <person name="Land M."/>
            <person name="Hauser L."/>
            <person name="Chang Y.J."/>
            <person name="Jeffries C.D."/>
            <person name="Chain P."/>
            <person name="Saunders E."/>
            <person name="Detter J.C."/>
            <person name="Brettin T."/>
            <person name="Rohde M."/>
            <person name="Goker M."/>
            <person name="Spring S."/>
            <person name="Bristow J."/>
            <person name="Markowitz V."/>
            <person name="Hugenholtz P."/>
            <person name="Kyrpides N.C."/>
            <person name="Klenk H.P."/>
            <person name="Eisen J.A."/>
        </authorList>
    </citation>
    <scope>NUCLEOTIDE SEQUENCE [LARGE SCALE GENOMIC DNA]</scope>
    <source>
        <strain evidence="4">ATCC 49978 / DSM 6589 / Su883</strain>
    </source>
</reference>
<dbReference type="Gene3D" id="3.40.1180.10">
    <property type="entry name" value="Decaprenyl diphosphate synthase-like"/>
    <property type="match status" value="1"/>
</dbReference>
<name>D1BA64_THEAS</name>
<feature type="binding site" evidence="2">
    <location>
        <begin position="67"/>
        <end position="69"/>
    </location>
    <ligand>
        <name>substrate</name>
    </ligand>
</feature>
<feature type="binding site" evidence="2">
    <location>
        <position position="39"/>
    </location>
    <ligand>
        <name>substrate</name>
    </ligand>
</feature>
<dbReference type="PANTHER" id="PTHR10291:SF0">
    <property type="entry name" value="DEHYDRODOLICHYL DIPHOSPHATE SYNTHASE 2"/>
    <property type="match status" value="1"/>
</dbReference>
<organism evidence="3 4">
    <name type="scientific">Thermanaerovibrio acidaminovorans (strain ATCC 49978 / DSM 6589 / Su883)</name>
    <name type="common">Selenomonas acidaminovorans</name>
    <dbReference type="NCBI Taxonomy" id="525903"/>
    <lineage>
        <taxon>Bacteria</taxon>
        <taxon>Thermotogati</taxon>
        <taxon>Synergistota</taxon>
        <taxon>Synergistia</taxon>
        <taxon>Synergistales</taxon>
        <taxon>Synergistaceae</taxon>
        <taxon>Thermanaerovibrio</taxon>
    </lineage>
</organism>
<feature type="active site" evidence="2">
    <location>
        <position position="22"/>
    </location>
</feature>
<comment type="cofactor">
    <cofactor evidence="2">
        <name>Mg(2+)</name>
        <dbReference type="ChEBI" id="CHEBI:18420"/>
    </cofactor>
    <text evidence="2">Binds 2 magnesium ions per subunit.</text>
</comment>
<dbReference type="RefSeq" id="WP_012869682.1">
    <property type="nucleotide sequence ID" value="NC_013522.1"/>
</dbReference>
<comment type="function">
    <text evidence="2">Catalyzes the condensation of isopentenyl diphosphate (IPP) with allylic pyrophosphates generating different type of terpenoids.</text>
</comment>
<dbReference type="GO" id="GO:0005829">
    <property type="term" value="C:cytosol"/>
    <property type="evidence" value="ECO:0007669"/>
    <property type="project" value="TreeGrafter"/>
</dbReference>
<feature type="binding site" evidence="2">
    <location>
        <position position="184"/>
    </location>
    <ligand>
        <name>substrate</name>
    </ligand>
</feature>
<evidence type="ECO:0000256" key="1">
    <source>
        <dbReference type="ARBA" id="ARBA00022679"/>
    </source>
</evidence>
<feature type="binding site" evidence="2">
    <location>
        <position position="71"/>
    </location>
    <ligand>
        <name>substrate</name>
    </ligand>
</feature>
<feature type="binding site" evidence="2">
    <location>
        <begin position="190"/>
        <end position="192"/>
    </location>
    <ligand>
        <name>substrate</name>
    </ligand>
</feature>
<dbReference type="EC" id="2.5.1.-" evidence="2"/>
<keyword evidence="4" id="KW-1185">Reference proteome</keyword>
<evidence type="ECO:0000313" key="3">
    <source>
        <dbReference type="EMBL" id="ACZ19167.1"/>
    </source>
</evidence>
<proteinExistence type="inferred from homology"/>
<sequence length="238" mass="27287">MGLSLSEDMMDRVPSHVGIIMDGNGRWAQERGLPRIMGHHAGVKKVEVAVRAAKDLGIRYLSLYAFSSENWKRGRGEVGGLMGLFRYYIKMKVRQLREEGGRLLFAGSADGLPDDVREIMAYGEQETRHCSDITLVVCLNYGGRREILDAVGKAVRDGVQDLDEETFRRFLYLPDLPDPDLIIRTGGEMRISNFWLFQCAYSELYFSPKYWPDFDRDDLVEAVMDYVRRDRRYGGVKV</sequence>
<feature type="binding site" evidence="2">
    <location>
        <position position="27"/>
    </location>
    <ligand>
        <name>substrate</name>
    </ligand>
</feature>
<comment type="subunit">
    <text evidence="2">Homodimer.</text>
</comment>
<dbReference type="EMBL" id="CP001818">
    <property type="protein sequence ID" value="ACZ19167.1"/>
    <property type="molecule type" value="Genomic_DNA"/>
</dbReference>
<evidence type="ECO:0000313" key="4">
    <source>
        <dbReference type="Proteomes" id="UP000002030"/>
    </source>
</evidence>
<feature type="binding site" evidence="2">
    <location>
        <position position="22"/>
    </location>
    <ligand>
        <name>Mg(2+)</name>
        <dbReference type="ChEBI" id="CHEBI:18420"/>
    </ligand>
</feature>
<dbReference type="GO" id="GO:0000287">
    <property type="term" value="F:magnesium ion binding"/>
    <property type="evidence" value="ECO:0007669"/>
    <property type="project" value="UniProtKB-UniRule"/>
</dbReference>
<feature type="binding site" evidence="2">
    <location>
        <position position="203"/>
    </location>
    <ligand>
        <name>Mg(2+)</name>
        <dbReference type="ChEBI" id="CHEBI:18420"/>
    </ligand>
</feature>
<dbReference type="PATRIC" id="fig|525903.6.peg.937"/>
<evidence type="ECO:0000256" key="2">
    <source>
        <dbReference type="HAMAP-Rule" id="MF_01139"/>
    </source>
</evidence>
<dbReference type="STRING" id="525903.Taci_0935"/>
<dbReference type="PANTHER" id="PTHR10291">
    <property type="entry name" value="DEHYDRODOLICHYL DIPHOSPHATE SYNTHASE FAMILY MEMBER"/>
    <property type="match status" value="1"/>
</dbReference>
<dbReference type="eggNOG" id="COG0020">
    <property type="taxonomic scope" value="Bacteria"/>
</dbReference>